<gene>
    <name evidence="1" type="ORF">LCGC14_2243120</name>
</gene>
<evidence type="ECO:0000313" key="1">
    <source>
        <dbReference type="EMBL" id="KKL56666.1"/>
    </source>
</evidence>
<evidence type="ECO:0008006" key="2">
    <source>
        <dbReference type="Google" id="ProtNLM"/>
    </source>
</evidence>
<protein>
    <recommendedName>
        <fullName evidence="2">Amine oxidase domain-containing protein</fullName>
    </recommendedName>
</protein>
<dbReference type="PANTHER" id="PTHR10668">
    <property type="entry name" value="PHYTOENE DEHYDROGENASE"/>
    <property type="match status" value="1"/>
</dbReference>
<dbReference type="EMBL" id="LAZR01030417">
    <property type="protein sequence ID" value="KKL56666.1"/>
    <property type="molecule type" value="Genomic_DNA"/>
</dbReference>
<dbReference type="Gene3D" id="3.50.50.60">
    <property type="entry name" value="FAD/NAD(P)-binding domain"/>
    <property type="match status" value="2"/>
</dbReference>
<dbReference type="PANTHER" id="PTHR10668:SF103">
    <property type="entry name" value="PYRIDINE NUCLEOTIDE-DISULFIDE OXIDOREDUCTASE DOMAIN-CONTAINING PROTEIN 2"/>
    <property type="match status" value="1"/>
</dbReference>
<organism evidence="1">
    <name type="scientific">marine sediment metagenome</name>
    <dbReference type="NCBI Taxonomy" id="412755"/>
    <lineage>
        <taxon>unclassified sequences</taxon>
        <taxon>metagenomes</taxon>
        <taxon>ecological metagenomes</taxon>
    </lineage>
</organism>
<dbReference type="InterPro" id="IPR036188">
    <property type="entry name" value="FAD/NAD-bd_sf"/>
</dbReference>
<comment type="caution">
    <text evidence="1">The sequence shown here is derived from an EMBL/GenBank/DDBJ whole genome shotgun (WGS) entry which is preliminary data.</text>
</comment>
<proteinExistence type="predicted"/>
<accession>A0A0F9DSF7</accession>
<dbReference type="SUPFAM" id="SSF51905">
    <property type="entry name" value="FAD/NAD(P)-binding domain"/>
    <property type="match status" value="1"/>
</dbReference>
<dbReference type="AlphaFoldDB" id="A0A0F9DSF7"/>
<sequence length="534" mass="59925">MPDASYDAVIIGGGHNGLCTAAYLARAGLKVGVFERRHEEGGGAHTEEVTEPGFWHNLHAQYMEFIDYMPFYRDFDLPRFGARMIKPEAQVGIAFADGRPPLIIYTPELEEKTYASIAKHSKHDAEVFNEIRRKVMAYDQYLAALIYTPPPDESRGETASPVAGKLFELWMSLGFKPGELQKSPKVLIDELFESTEMRAVLYRQCIEWGSNLHSGNGVGFVISVIWLCGMHYMSVGGTHTLGHAMASACLREGVDLRYNSLVTSIITKNGRATGIRLEDGREIEAKVVASNADPQKTFMELLGWDRLSLFRKERLANWHYGPEHVLGVPSFALHEPPDYKSAKHDPDINRCFYTIVGFENHEEMSEYILQAYGGRIPETPGAGTWVNTLWDPSQAPPGKHAMNGWFFFPKASCLTPQEWDEVRATYNDRFLDLWVKYAPNMTRENVIADKLYVPFDIEKKIGMPEGDFSHGRPGAFVLGVPRAHTYRTEIEGLYMCGASAGGGGLSAAPGYNAFRVIAEDHGLPKIWQREDRIY</sequence>
<dbReference type="Pfam" id="PF13450">
    <property type="entry name" value="NAD_binding_8"/>
    <property type="match status" value="1"/>
</dbReference>
<name>A0A0F9DSF7_9ZZZZ</name>
<reference evidence="1" key="1">
    <citation type="journal article" date="2015" name="Nature">
        <title>Complex archaea that bridge the gap between prokaryotes and eukaryotes.</title>
        <authorList>
            <person name="Spang A."/>
            <person name="Saw J.H."/>
            <person name="Jorgensen S.L."/>
            <person name="Zaremba-Niedzwiedzka K."/>
            <person name="Martijn J."/>
            <person name="Lind A.E."/>
            <person name="van Eijk R."/>
            <person name="Schleper C."/>
            <person name="Guy L."/>
            <person name="Ettema T.J."/>
        </authorList>
    </citation>
    <scope>NUCLEOTIDE SEQUENCE</scope>
</reference>